<dbReference type="PATRIC" id="fig|423471.3.peg.3171"/>
<dbReference type="PANTHER" id="PTHR30383:SF5">
    <property type="entry name" value="SGNH HYDROLASE-TYPE ESTERASE DOMAIN-CONTAINING PROTEIN"/>
    <property type="match status" value="1"/>
</dbReference>
<dbReference type="Proteomes" id="UP000003477">
    <property type="component" value="Unassembled WGS sequence"/>
</dbReference>
<evidence type="ECO:0000313" key="2">
    <source>
        <dbReference type="EMBL" id="EHJ11890.1"/>
    </source>
</evidence>
<evidence type="ECO:0000259" key="1">
    <source>
        <dbReference type="PROSITE" id="PS51166"/>
    </source>
</evidence>
<feature type="domain" description="CBM20" evidence="1">
    <location>
        <begin position="1"/>
        <end position="99"/>
    </location>
</feature>
<dbReference type="Pfam" id="PF08795">
    <property type="entry name" value="DUF1796"/>
    <property type="match status" value="1"/>
</dbReference>
<protein>
    <recommendedName>
        <fullName evidence="1">CBM20 domain-containing protein</fullName>
    </recommendedName>
</protein>
<accession>G5J7D4</accession>
<dbReference type="PROSITE" id="PS51166">
    <property type="entry name" value="CBM20"/>
    <property type="match status" value="1"/>
</dbReference>
<dbReference type="PANTHER" id="PTHR30383">
    <property type="entry name" value="THIOESTERASE 1/PROTEASE 1/LYSOPHOSPHOLIPASE L1"/>
    <property type="match status" value="1"/>
</dbReference>
<comment type="caution">
    <text evidence="2">The sequence shown here is derived from an EMBL/GenBank/DDBJ whole genome shotgun (WGS) entry which is preliminary data.</text>
</comment>
<dbReference type="InterPro" id="IPR051532">
    <property type="entry name" value="Ester_Hydrolysis_Enzymes"/>
</dbReference>
<dbReference type="Gene3D" id="3.40.50.1110">
    <property type="entry name" value="SGNH hydrolase"/>
    <property type="match status" value="1"/>
</dbReference>
<name>G5J7D4_CROWT</name>
<proteinExistence type="predicted"/>
<dbReference type="Pfam" id="PF13472">
    <property type="entry name" value="Lipase_GDSL_2"/>
    <property type="match status" value="1"/>
</dbReference>
<dbReference type="InterPro" id="IPR013784">
    <property type="entry name" value="Carb-bd-like_fold"/>
</dbReference>
<evidence type="ECO:0000313" key="3">
    <source>
        <dbReference type="Proteomes" id="UP000003477"/>
    </source>
</evidence>
<dbReference type="SUPFAM" id="SSF52266">
    <property type="entry name" value="SGNH hydrolase"/>
    <property type="match status" value="1"/>
</dbReference>
<dbReference type="GO" id="GO:2001070">
    <property type="term" value="F:starch binding"/>
    <property type="evidence" value="ECO:0007669"/>
    <property type="project" value="InterPro"/>
</dbReference>
<dbReference type="InterPro" id="IPR036514">
    <property type="entry name" value="SGNH_hydro_sf"/>
</dbReference>
<organism evidence="2 3">
    <name type="scientific">Crocosphaera watsonii WH 0003</name>
    <dbReference type="NCBI Taxonomy" id="423471"/>
    <lineage>
        <taxon>Bacteria</taxon>
        <taxon>Bacillati</taxon>
        <taxon>Cyanobacteriota</taxon>
        <taxon>Cyanophyceae</taxon>
        <taxon>Oscillatoriophycideae</taxon>
        <taxon>Chroococcales</taxon>
        <taxon>Aphanothecaceae</taxon>
        <taxon>Crocosphaera</taxon>
    </lineage>
</organism>
<gene>
    <name evidence="2" type="ORF">CWATWH0003_3374</name>
</gene>
<dbReference type="InterPro" id="IPR002044">
    <property type="entry name" value="CBM20"/>
</dbReference>
<dbReference type="CDD" id="cd00229">
    <property type="entry name" value="SGNH_hydrolase"/>
    <property type="match status" value="1"/>
</dbReference>
<reference evidence="2 3" key="1">
    <citation type="journal article" date="2011" name="Front. Microbiol.">
        <title>Two Strains of Crocosphaera watsonii with Highly Conserved Genomes are Distinguished by Strain-Specific Features.</title>
        <authorList>
            <person name="Bench S.R."/>
            <person name="Ilikchyan I.N."/>
            <person name="Tripp H.J."/>
            <person name="Zehr J.P."/>
        </authorList>
    </citation>
    <scope>NUCLEOTIDE SEQUENCE [LARGE SCALE GENOMIC DNA]</scope>
    <source>
        <strain evidence="2 3">WH 0003</strain>
    </source>
</reference>
<dbReference type="SUPFAM" id="SSF49452">
    <property type="entry name" value="Starch-binding domain-like"/>
    <property type="match status" value="1"/>
</dbReference>
<dbReference type="AlphaFoldDB" id="G5J7D4"/>
<dbReference type="InterPro" id="IPR013783">
    <property type="entry name" value="Ig-like_fold"/>
</dbReference>
<dbReference type="CDD" id="cd05467">
    <property type="entry name" value="CBM20"/>
    <property type="match status" value="1"/>
</dbReference>
<dbReference type="Gene3D" id="2.60.40.10">
    <property type="entry name" value="Immunoglobulins"/>
    <property type="match status" value="1"/>
</dbReference>
<dbReference type="InterPro" id="IPR013830">
    <property type="entry name" value="SGNH_hydro"/>
</dbReference>
<dbReference type="SMART" id="SM01065">
    <property type="entry name" value="CBM_2"/>
    <property type="match status" value="1"/>
</dbReference>
<dbReference type="Pfam" id="PF00686">
    <property type="entry name" value="CBM_20"/>
    <property type="match status" value="1"/>
</dbReference>
<dbReference type="EMBL" id="AESD01000499">
    <property type="protein sequence ID" value="EHJ11890.1"/>
    <property type="molecule type" value="Genomic_DNA"/>
</dbReference>
<sequence length="787" mass="90491">MGESIGLVGSTPELGEWDVSKCLHLQTNEDQYPVWWVETDIDLTPFLNSSNQQRIEYKYVRFYSDGGVEWETVGPNRWLPCRPDPGSDTLTVDDGAFGYLQPWPYAYWDQANRTQNFAKPLKNLIHKIGIGSKTREDDIFITSSPQEKSSQGFQNCLKELIHNIALLYKAKNGLKIVVIGSSVALGHNAWLMKGWTGYLQEELYEKYGHQLVNVSLSGSNVTTTIDRFSEVVTPEKPDIVIIALSLGNEGLAHCPPHERAARQRKFETGLQELIEMVREIGAFPMLGSVYPNGDYTAEHYWLLQRTHQRMLSWGIPILDWLSVLDDGQGRWREGTSFDPAHPNSKGHRLMYEAINLNLFDLTAKDLAQKQQILDTPVTLYKDDKGLEVLSHNQNRSLQIVNSSANCYIISSSWQELQTPLQKHSTLEPGIYLSHTVAEHIPSYLWVRDDKVIETTLKIPPSVELEYSSAFEFFSARVSQVLFYDGQITILKQEESLLRIINESNHEYNLQPMWKEVRQALKGQVSGVYTDVLNPDLPFRTMMIGADGLESRVKVPPLSSLSFKYQCPLSEINRVAILPIGDRCAIRMVLHKMEYDGPAYPFDLTRTTNLSDVTDIIENGFFDMWNPDFLHYNHEEARIYHGKWTGLSFAHEIEETDDPLYDFSPVYERMRYRYEGRSQRFLYTLNHCDEVLFIRTGMVDKEQIKDFIAKLEEKCQGKPFRILIISPQPSEELAELTNVVHYDLYLNPDHMYEDLGYWMHCTEVVRSILDSLGVSSKNLFWCPPKIPK</sequence>
<dbReference type="GO" id="GO:0004622">
    <property type="term" value="F:phosphatidylcholine lysophospholipase activity"/>
    <property type="evidence" value="ECO:0007669"/>
    <property type="project" value="TreeGrafter"/>
</dbReference>
<dbReference type="InterPro" id="IPR014903">
    <property type="entry name" value="DUF1796"/>
</dbReference>